<dbReference type="AlphaFoldDB" id="A0A3A5K5X1"/>
<dbReference type="RefSeq" id="WP_120018709.1">
    <property type="nucleotide sequence ID" value="NZ_QZWZ01000056.1"/>
</dbReference>
<organism evidence="2 3">
    <name type="scientific">Mesorhizobium waimense</name>
    <dbReference type="NCBI Taxonomy" id="1300307"/>
    <lineage>
        <taxon>Bacteria</taxon>
        <taxon>Pseudomonadati</taxon>
        <taxon>Pseudomonadota</taxon>
        <taxon>Alphaproteobacteria</taxon>
        <taxon>Hyphomicrobiales</taxon>
        <taxon>Phyllobacteriaceae</taxon>
        <taxon>Mesorhizobium</taxon>
    </lineage>
</organism>
<feature type="region of interest" description="Disordered" evidence="1">
    <location>
        <begin position="116"/>
        <end position="137"/>
    </location>
</feature>
<evidence type="ECO:0000313" key="3">
    <source>
        <dbReference type="Proteomes" id="UP000272706"/>
    </source>
</evidence>
<gene>
    <name evidence="2" type="ORF">D3227_35085</name>
</gene>
<dbReference type="EMBL" id="QZWZ01000056">
    <property type="protein sequence ID" value="RJT28122.1"/>
    <property type="molecule type" value="Genomic_DNA"/>
</dbReference>
<keyword evidence="3" id="KW-1185">Reference proteome</keyword>
<name>A0A3A5K5X1_9HYPH</name>
<reference evidence="2 3" key="1">
    <citation type="submission" date="2018-09" db="EMBL/GenBank/DDBJ databases">
        <title>Mesorhizobium carmichaelinearum sp. nov. isolated from Carmichaelinea spp. root nodules in New Zealand.</title>
        <authorList>
            <person name="De Meyer S.E."/>
        </authorList>
    </citation>
    <scope>NUCLEOTIDE SEQUENCE [LARGE SCALE GENOMIC DNA]</scope>
    <source>
        <strain evidence="2 3">ICMP19557</strain>
    </source>
</reference>
<dbReference type="OrthoDB" id="8080749at2"/>
<comment type="caution">
    <text evidence="2">The sequence shown here is derived from an EMBL/GenBank/DDBJ whole genome shotgun (WGS) entry which is preliminary data.</text>
</comment>
<accession>A0A3A5K5X1</accession>
<proteinExistence type="predicted"/>
<sequence length="137" mass="15222">MNENDRIPRVGEYRGVGLHDNQSPERLAVVKRELDSVLDLADATLLVEIVGDVTWSPEARLTAAAKLRAMHQIAAEDRKSRPMFDLAYVVACTAALDSRYWRSPWYYGSLLDPGRGPHEAGPVPRPSPLADDERGAR</sequence>
<evidence type="ECO:0000313" key="2">
    <source>
        <dbReference type="EMBL" id="RJT28122.1"/>
    </source>
</evidence>
<dbReference type="Proteomes" id="UP000272706">
    <property type="component" value="Unassembled WGS sequence"/>
</dbReference>
<protein>
    <submittedName>
        <fullName evidence="2">Uncharacterized protein</fullName>
    </submittedName>
</protein>
<evidence type="ECO:0000256" key="1">
    <source>
        <dbReference type="SAM" id="MobiDB-lite"/>
    </source>
</evidence>